<keyword evidence="3" id="KW-1185">Reference proteome</keyword>
<evidence type="ECO:0000313" key="2">
    <source>
        <dbReference type="EMBL" id="CUH70829.1"/>
    </source>
</evidence>
<sequence length="227" mass="24987">MTPEALSPEAVQALFTRENGEYVFARWGRPIVPVVFGVEEETLEIVKGALEAVVVLAGHKMAETDPELGANLMFFFFKDWAELLEVPNLDQLVPDLAELVGKLKAQDANQYRGFRFDDLGAIQAAFVFVRMDAQMAKMPAETLALTQVVQVMLLWSNAAFAETSPLAIAGENVILRPDVAGVIRAAYAPLMPGSDRDPSHALRLYARLQVQGDLVIEDDSDQIQRGE</sequence>
<dbReference type="EMBL" id="CYSC01000015">
    <property type="protein sequence ID" value="CUH70829.1"/>
    <property type="molecule type" value="Genomic_DNA"/>
</dbReference>
<reference evidence="2 4" key="1">
    <citation type="submission" date="2015-09" db="EMBL/GenBank/DDBJ databases">
        <authorList>
            <consortium name="Swine Surveillance"/>
        </authorList>
    </citation>
    <scope>NUCLEOTIDE SEQUENCE [LARGE SCALE GENOMIC DNA]</scope>
    <source>
        <strain evidence="2 4">5120</strain>
    </source>
</reference>
<dbReference type="AlphaFoldDB" id="A0A0P1FQ40"/>
<evidence type="ECO:0000313" key="4">
    <source>
        <dbReference type="Proteomes" id="UP000051887"/>
    </source>
</evidence>
<dbReference type="EMBL" id="CYSB01000030">
    <property type="protein sequence ID" value="CUH67997.1"/>
    <property type="molecule type" value="Genomic_DNA"/>
</dbReference>
<reference evidence="1 3" key="2">
    <citation type="submission" date="2015-09" db="EMBL/GenBank/DDBJ databases">
        <authorList>
            <person name="Rodrigo-Torres L."/>
            <person name="Arahal D.R."/>
        </authorList>
    </citation>
    <scope>NUCLEOTIDE SEQUENCE [LARGE SCALE GENOMIC DNA]</scope>
    <source>
        <strain evidence="1 3">CECT 5118</strain>
    </source>
</reference>
<proteinExistence type="predicted"/>
<organism evidence="2 4">
    <name type="scientific">Thalassovita autumnalis</name>
    <dbReference type="NCBI Taxonomy" id="2072972"/>
    <lineage>
        <taxon>Bacteria</taxon>
        <taxon>Pseudomonadati</taxon>
        <taxon>Pseudomonadota</taxon>
        <taxon>Alphaproteobacteria</taxon>
        <taxon>Rhodobacterales</taxon>
        <taxon>Roseobacteraceae</taxon>
        <taxon>Thalassovita</taxon>
    </lineage>
</organism>
<protein>
    <submittedName>
        <fullName evidence="2">Uncharacterized protein</fullName>
    </submittedName>
</protein>
<dbReference type="OrthoDB" id="7827308at2"/>
<name>A0A0P1FQ40_9RHOB</name>
<dbReference type="RefSeq" id="WP_058242165.1">
    <property type="nucleotide sequence ID" value="NZ_CYSB01000030.1"/>
</dbReference>
<evidence type="ECO:0000313" key="1">
    <source>
        <dbReference type="EMBL" id="CUH67997.1"/>
    </source>
</evidence>
<evidence type="ECO:0000313" key="3">
    <source>
        <dbReference type="Proteomes" id="UP000051086"/>
    </source>
</evidence>
<dbReference type="Proteomes" id="UP000051086">
    <property type="component" value="Unassembled WGS sequence"/>
</dbReference>
<dbReference type="Proteomes" id="UP000051887">
    <property type="component" value="Unassembled WGS sequence"/>
</dbReference>
<accession>A0A0P1FQ40</accession>
<gene>
    <name evidence="1" type="ORF">TL5118_02432</name>
    <name evidence="2" type="ORF">TL5120_00609</name>
</gene>